<evidence type="ECO:0000313" key="2">
    <source>
        <dbReference type="EMBL" id="KAG8447536.1"/>
    </source>
</evidence>
<dbReference type="OrthoDB" id="8939548at2759"/>
<name>A0A8T2JYW9_9PIPI</name>
<proteinExistence type="predicted"/>
<evidence type="ECO:0000313" key="3">
    <source>
        <dbReference type="Proteomes" id="UP000812440"/>
    </source>
</evidence>
<evidence type="ECO:0000256" key="1">
    <source>
        <dbReference type="SAM" id="MobiDB-lite"/>
    </source>
</evidence>
<accession>A0A8T2JYW9</accession>
<comment type="caution">
    <text evidence="2">The sequence shown here is derived from an EMBL/GenBank/DDBJ whole genome shotgun (WGS) entry which is preliminary data.</text>
</comment>
<protein>
    <submittedName>
        <fullName evidence="2">Uncharacterized protein</fullName>
    </submittedName>
</protein>
<organism evidence="2 3">
    <name type="scientific">Hymenochirus boettgeri</name>
    <name type="common">Congo dwarf clawed frog</name>
    <dbReference type="NCBI Taxonomy" id="247094"/>
    <lineage>
        <taxon>Eukaryota</taxon>
        <taxon>Metazoa</taxon>
        <taxon>Chordata</taxon>
        <taxon>Craniata</taxon>
        <taxon>Vertebrata</taxon>
        <taxon>Euteleostomi</taxon>
        <taxon>Amphibia</taxon>
        <taxon>Batrachia</taxon>
        <taxon>Anura</taxon>
        <taxon>Pipoidea</taxon>
        <taxon>Pipidae</taxon>
        <taxon>Pipinae</taxon>
        <taxon>Hymenochirus</taxon>
    </lineage>
</organism>
<keyword evidence="3" id="KW-1185">Reference proteome</keyword>
<feature type="region of interest" description="Disordered" evidence="1">
    <location>
        <begin position="1"/>
        <end position="23"/>
    </location>
</feature>
<sequence length="102" mass="11549">MGSRKRRESAPTENLPKDPTWHIECPRMPSSVRQPKQLFPNSPFPEDFSIMATVKAQKGSQYFSSPSTMSKELSKLDWSWAGLLCSSMKTIMENQALMISPL</sequence>
<dbReference type="Proteomes" id="UP000812440">
    <property type="component" value="Chromosome 8_10"/>
</dbReference>
<gene>
    <name evidence="2" type="ORF">GDO86_014874</name>
</gene>
<dbReference type="Gene3D" id="2.60.120.200">
    <property type="match status" value="1"/>
</dbReference>
<dbReference type="EMBL" id="JAACNH010000003">
    <property type="protein sequence ID" value="KAG8447536.1"/>
    <property type="molecule type" value="Genomic_DNA"/>
</dbReference>
<dbReference type="AlphaFoldDB" id="A0A8T2JYW9"/>
<reference evidence="2" key="1">
    <citation type="thesis" date="2020" institute="ProQuest LLC" country="789 East Eisenhower Parkway, Ann Arbor, MI, USA">
        <title>Comparative Genomics and Chromosome Evolution.</title>
        <authorList>
            <person name="Mudd A.B."/>
        </authorList>
    </citation>
    <scope>NUCLEOTIDE SEQUENCE</scope>
    <source>
        <strain evidence="2">Female2</strain>
        <tissue evidence="2">Blood</tissue>
    </source>
</reference>